<feature type="transmembrane region" description="Helical" evidence="1">
    <location>
        <begin position="15"/>
        <end position="36"/>
    </location>
</feature>
<dbReference type="InterPro" id="IPR003399">
    <property type="entry name" value="Mce/MlaD"/>
</dbReference>
<proteinExistence type="predicted"/>
<dbReference type="RefSeq" id="WP_014384271.1">
    <property type="nucleotide sequence ID" value="NC_016948.1"/>
</dbReference>
<reference evidence="3 4" key="1">
    <citation type="journal article" date="2019" name="Emerg. Microbes Infect.">
        <title>Comprehensive subspecies identification of 175 nontuberculous mycobacteria species based on 7547 genomic profiles.</title>
        <authorList>
            <person name="Matsumoto Y."/>
            <person name="Kinjo T."/>
            <person name="Motooka D."/>
            <person name="Nabeya D."/>
            <person name="Jung N."/>
            <person name="Uechi K."/>
            <person name="Horii T."/>
            <person name="Iida T."/>
            <person name="Fujita J."/>
            <person name="Nakamura S."/>
        </authorList>
    </citation>
    <scope>NUCLEOTIDE SEQUENCE [LARGE SCALE GENOMIC DNA]</scope>
    <source>
        <strain evidence="3 4">JCM 30622</strain>
    </source>
</reference>
<accession>A0ABN6AR83</accession>
<evidence type="ECO:0000259" key="2">
    <source>
        <dbReference type="Pfam" id="PF02470"/>
    </source>
</evidence>
<evidence type="ECO:0000256" key="1">
    <source>
        <dbReference type="SAM" id="Phobius"/>
    </source>
</evidence>
<dbReference type="PANTHER" id="PTHR33371">
    <property type="entry name" value="INTERMEMBRANE PHOSPHOLIPID TRANSPORT SYSTEM BINDING PROTEIN MLAD-RELATED"/>
    <property type="match status" value="1"/>
</dbReference>
<keyword evidence="1" id="KW-0472">Membrane</keyword>
<sequence>MQSLNLGKLARNQTAWGFAAIAFALVVALVLAYIYYNTPGTSKIVTFYTDDANAIRTGDEVRMAGIKVGTVTNLKLEPSQVLVTAKIDDDAFVGDQSQIDVRMLTVVGGYYVNIASMGSTALGSRTIPRSRVMMPYSLIRALTDTTKITDNVSTKAINESLDQISQGLSGTNVQVISTVIDAGNELMSTVERQRGQVTSILNLSDEYIRALSNYRDKFAQLVRKASILTQTLVIYDHGFSNTIQGLGDVLLALKPLGDFYEAHSLEFIEKVRNFLERGRLFIEHNGVTIKALRRVQNLFDRVLNAQNAPPGLLATDICVPVPGSAC</sequence>
<dbReference type="Pfam" id="PF02470">
    <property type="entry name" value="MlaD"/>
    <property type="match status" value="1"/>
</dbReference>
<dbReference type="PANTHER" id="PTHR33371:SF18">
    <property type="entry name" value="MCE-FAMILY PROTEIN MCE3C"/>
    <property type="match status" value="1"/>
</dbReference>
<protein>
    <submittedName>
        <fullName evidence="3">ABC transporter substrate-binding protein</fullName>
    </submittedName>
</protein>
<gene>
    <name evidence="3" type="ORF">MPRI_35550</name>
</gene>
<dbReference type="GeneID" id="45453947"/>
<feature type="domain" description="Mce/MlaD" evidence="2">
    <location>
        <begin position="44"/>
        <end position="114"/>
    </location>
</feature>
<keyword evidence="4" id="KW-1185">Reference proteome</keyword>
<organism evidence="3 4">
    <name type="scientific">Mycobacterium paraintracellulare</name>
    <dbReference type="NCBI Taxonomy" id="1138383"/>
    <lineage>
        <taxon>Bacteria</taxon>
        <taxon>Bacillati</taxon>
        <taxon>Actinomycetota</taxon>
        <taxon>Actinomycetes</taxon>
        <taxon>Mycobacteriales</taxon>
        <taxon>Mycobacteriaceae</taxon>
        <taxon>Mycobacterium</taxon>
        <taxon>Mycobacterium avium complex (MAC)</taxon>
    </lineage>
</organism>
<name>A0ABN6AR83_9MYCO</name>
<dbReference type="Proteomes" id="UP000466578">
    <property type="component" value="Chromosome"/>
</dbReference>
<keyword evidence="1" id="KW-0812">Transmembrane</keyword>
<dbReference type="EMBL" id="AP022597">
    <property type="protein sequence ID" value="BBY71368.1"/>
    <property type="molecule type" value="Genomic_DNA"/>
</dbReference>
<evidence type="ECO:0000313" key="4">
    <source>
        <dbReference type="Proteomes" id="UP000466578"/>
    </source>
</evidence>
<dbReference type="InterPro" id="IPR052336">
    <property type="entry name" value="MlaD_Phospholipid_Transporter"/>
</dbReference>
<keyword evidence="1" id="KW-1133">Transmembrane helix</keyword>
<evidence type="ECO:0000313" key="3">
    <source>
        <dbReference type="EMBL" id="BBY71368.1"/>
    </source>
</evidence>